<keyword evidence="5 11" id="KW-0732">Signal</keyword>
<evidence type="ECO:0000256" key="11">
    <source>
        <dbReference type="SAM" id="SignalP"/>
    </source>
</evidence>
<proteinExistence type="predicted"/>
<dbReference type="GO" id="GO:0051957">
    <property type="term" value="P:positive regulation of amino acid transport"/>
    <property type="evidence" value="ECO:0007669"/>
    <property type="project" value="TreeGrafter"/>
</dbReference>
<keyword evidence="4 10" id="KW-0812">Transmembrane</keyword>
<gene>
    <name evidence="13" type="ORF">E1301_Tti019850</name>
</gene>
<evidence type="ECO:0000256" key="2">
    <source>
        <dbReference type="ARBA" id="ARBA00022475"/>
    </source>
</evidence>
<evidence type="ECO:0000313" key="13">
    <source>
        <dbReference type="EMBL" id="KAA0706589.1"/>
    </source>
</evidence>
<feature type="transmembrane region" description="Helical" evidence="10">
    <location>
        <begin position="146"/>
        <end position="165"/>
    </location>
</feature>
<dbReference type="Pfam" id="PF16959">
    <property type="entry name" value="Collectrin"/>
    <property type="match status" value="1"/>
</dbReference>
<dbReference type="PANTHER" id="PTHR46884">
    <property type="entry name" value="COLLECTRIN"/>
    <property type="match status" value="1"/>
</dbReference>
<evidence type="ECO:0000256" key="4">
    <source>
        <dbReference type="ARBA" id="ARBA00022692"/>
    </source>
</evidence>
<dbReference type="Proteomes" id="UP000324632">
    <property type="component" value="Chromosome 20"/>
</dbReference>
<dbReference type="AlphaFoldDB" id="A0A5A9NCQ6"/>
<protein>
    <submittedName>
        <fullName evidence="13">Collectrin Transmembrane protein 27</fullName>
    </submittedName>
</protein>
<evidence type="ECO:0000313" key="14">
    <source>
        <dbReference type="Proteomes" id="UP000324632"/>
    </source>
</evidence>
<evidence type="ECO:0000256" key="3">
    <source>
        <dbReference type="ARBA" id="ARBA00022553"/>
    </source>
</evidence>
<evidence type="ECO:0000259" key="12">
    <source>
        <dbReference type="PROSITE" id="PS52010"/>
    </source>
</evidence>
<dbReference type="PROSITE" id="PS52010">
    <property type="entry name" value="COLLECTRIN_LIKE"/>
    <property type="match status" value="1"/>
</dbReference>
<evidence type="ECO:0000256" key="6">
    <source>
        <dbReference type="ARBA" id="ARBA00022989"/>
    </source>
</evidence>
<name>A0A5A9NCQ6_9TELE</name>
<dbReference type="PANTHER" id="PTHR46884:SF1">
    <property type="entry name" value="COLLECTRIN"/>
    <property type="match status" value="1"/>
</dbReference>
<sequence>MITRILLLIFLPSVIAQDLCEDGKDGYKVRLSIKTALGDKAYEWNESEMFLFRSSLAFAMRNHIPTEKFDISNILVCNETKRVSFVFVVTSPNNSTKLIPKDQVASAVRKHRHRLNSAFLLSDGTLEFMGIPATLATPITYGTQPWLIVFGVVIGAVAVGILSLLMSTMTRRRRRAADKGVDSGREEERIEGLVKGNGTSLTCLDSKDGDYNKAFSNDERFTKLLCRFGVFKAKLAEGQDSKTTSELKSLSLKSQLEQVNPSEENDCDSRAEPRANVETGKGI</sequence>
<comment type="caution">
    <text evidence="13">The sequence shown here is derived from an EMBL/GenBank/DDBJ whole genome shotgun (WGS) entry which is preliminary data.</text>
</comment>
<reference evidence="13 14" key="1">
    <citation type="journal article" date="2019" name="Mol. Ecol. Resour.">
        <title>Chromosome-level genome assembly of Triplophysa tibetana, a fish adapted to the harsh high-altitude environment of the Tibetan Plateau.</title>
        <authorList>
            <person name="Yang X."/>
            <person name="Liu H."/>
            <person name="Ma Z."/>
            <person name="Zou Y."/>
            <person name="Zou M."/>
            <person name="Mao Y."/>
            <person name="Li X."/>
            <person name="Wang H."/>
            <person name="Chen T."/>
            <person name="Wang W."/>
            <person name="Yang R."/>
        </authorList>
    </citation>
    <scope>NUCLEOTIDE SEQUENCE [LARGE SCALE GENOMIC DNA]</scope>
    <source>
        <strain evidence="13">TTIB1903HZAU</strain>
        <tissue evidence="13">Muscle</tissue>
    </source>
</reference>
<evidence type="ECO:0000256" key="1">
    <source>
        <dbReference type="ARBA" id="ARBA00004251"/>
    </source>
</evidence>
<keyword evidence="3" id="KW-0597">Phosphoprotein</keyword>
<comment type="subcellular location">
    <subcellularLocation>
        <location evidence="1">Cell membrane</location>
        <topology evidence="1">Single-pass type I membrane protein</topology>
    </subcellularLocation>
</comment>
<organism evidence="13 14">
    <name type="scientific">Triplophysa tibetana</name>
    <dbReference type="NCBI Taxonomy" id="1572043"/>
    <lineage>
        <taxon>Eukaryota</taxon>
        <taxon>Metazoa</taxon>
        <taxon>Chordata</taxon>
        <taxon>Craniata</taxon>
        <taxon>Vertebrata</taxon>
        <taxon>Euteleostomi</taxon>
        <taxon>Actinopterygii</taxon>
        <taxon>Neopterygii</taxon>
        <taxon>Teleostei</taxon>
        <taxon>Ostariophysi</taxon>
        <taxon>Cypriniformes</taxon>
        <taxon>Nemacheilidae</taxon>
        <taxon>Triplophysa</taxon>
    </lineage>
</organism>
<dbReference type="InterPro" id="IPR031588">
    <property type="entry name" value="Collectrin_dom"/>
</dbReference>
<feature type="chain" id="PRO_5023129338" evidence="11">
    <location>
        <begin position="17"/>
        <end position="283"/>
    </location>
</feature>
<keyword evidence="14" id="KW-1185">Reference proteome</keyword>
<feature type="region of interest" description="Disordered" evidence="9">
    <location>
        <begin position="242"/>
        <end position="283"/>
    </location>
</feature>
<evidence type="ECO:0000256" key="5">
    <source>
        <dbReference type="ARBA" id="ARBA00022729"/>
    </source>
</evidence>
<evidence type="ECO:0000256" key="9">
    <source>
        <dbReference type="SAM" id="MobiDB-lite"/>
    </source>
</evidence>
<dbReference type="EMBL" id="SOYY01000020">
    <property type="protein sequence ID" value="KAA0706589.1"/>
    <property type="molecule type" value="Genomic_DNA"/>
</dbReference>
<feature type="domain" description="Collectrin-like" evidence="12">
    <location>
        <begin position="23"/>
        <end position="225"/>
    </location>
</feature>
<evidence type="ECO:0000256" key="8">
    <source>
        <dbReference type="ARBA" id="ARBA00023180"/>
    </source>
</evidence>
<dbReference type="GO" id="GO:0005886">
    <property type="term" value="C:plasma membrane"/>
    <property type="evidence" value="ECO:0007669"/>
    <property type="project" value="UniProtKB-SubCell"/>
</dbReference>
<dbReference type="InterPro" id="IPR042944">
    <property type="entry name" value="Collectrin"/>
</dbReference>
<keyword evidence="6 10" id="KW-1133">Transmembrane helix</keyword>
<keyword evidence="8" id="KW-0325">Glycoprotein</keyword>
<feature type="signal peptide" evidence="11">
    <location>
        <begin position="1"/>
        <end position="16"/>
    </location>
</feature>
<dbReference type="GO" id="GO:0070062">
    <property type="term" value="C:extracellular exosome"/>
    <property type="evidence" value="ECO:0007669"/>
    <property type="project" value="TreeGrafter"/>
</dbReference>
<evidence type="ECO:0000256" key="7">
    <source>
        <dbReference type="ARBA" id="ARBA00023136"/>
    </source>
</evidence>
<accession>A0A5A9NCQ6</accession>
<keyword evidence="7 10" id="KW-0472">Membrane</keyword>
<evidence type="ECO:0000256" key="10">
    <source>
        <dbReference type="SAM" id="Phobius"/>
    </source>
</evidence>
<keyword evidence="2" id="KW-1003">Cell membrane</keyword>
<feature type="compositionally biased region" description="Low complexity" evidence="9">
    <location>
        <begin position="246"/>
        <end position="258"/>
    </location>
</feature>